<feature type="transmembrane region" description="Helical" evidence="8">
    <location>
        <begin position="416"/>
        <end position="439"/>
    </location>
</feature>
<protein>
    <submittedName>
        <fullName evidence="9">Trk system potassium uptake protein TrkH</fullName>
    </submittedName>
</protein>
<keyword evidence="7 8" id="KW-0472">Membrane</keyword>
<dbReference type="PANTHER" id="PTHR32024:SF1">
    <property type="entry name" value="KTR SYSTEM POTASSIUM UPTAKE PROTEIN B"/>
    <property type="match status" value="1"/>
</dbReference>
<feature type="transmembrane region" description="Helical" evidence="8">
    <location>
        <begin position="306"/>
        <end position="339"/>
    </location>
</feature>
<dbReference type="PANTHER" id="PTHR32024">
    <property type="entry name" value="TRK SYSTEM POTASSIUM UPTAKE PROTEIN TRKG-RELATED"/>
    <property type="match status" value="1"/>
</dbReference>
<evidence type="ECO:0000256" key="1">
    <source>
        <dbReference type="ARBA" id="ARBA00004651"/>
    </source>
</evidence>
<dbReference type="eggNOG" id="COG0168">
    <property type="taxonomic scope" value="Bacteria"/>
</dbReference>
<feature type="transmembrane region" description="Helical" evidence="8">
    <location>
        <begin position="154"/>
        <end position="175"/>
    </location>
</feature>
<evidence type="ECO:0000256" key="2">
    <source>
        <dbReference type="ARBA" id="ARBA00022448"/>
    </source>
</evidence>
<evidence type="ECO:0000256" key="5">
    <source>
        <dbReference type="ARBA" id="ARBA00022989"/>
    </source>
</evidence>
<evidence type="ECO:0000313" key="10">
    <source>
        <dbReference type="Proteomes" id="UP000184758"/>
    </source>
</evidence>
<name>A0A1N6HYV5_9LACT</name>
<organism evidence="9 10">
    <name type="scientific">Carnobacterium alterfunditum</name>
    <dbReference type="NCBI Taxonomy" id="28230"/>
    <lineage>
        <taxon>Bacteria</taxon>
        <taxon>Bacillati</taxon>
        <taxon>Bacillota</taxon>
        <taxon>Bacilli</taxon>
        <taxon>Lactobacillales</taxon>
        <taxon>Carnobacteriaceae</taxon>
        <taxon>Carnobacterium</taxon>
    </lineage>
</organism>
<feature type="transmembrane region" description="Helical" evidence="8">
    <location>
        <begin position="360"/>
        <end position="384"/>
    </location>
</feature>
<dbReference type="Pfam" id="PF02386">
    <property type="entry name" value="TrkH"/>
    <property type="match status" value="1"/>
</dbReference>
<proteinExistence type="predicted"/>
<keyword evidence="5 8" id="KW-1133">Transmembrane helix</keyword>
<dbReference type="GO" id="GO:0030001">
    <property type="term" value="P:metal ion transport"/>
    <property type="evidence" value="ECO:0007669"/>
    <property type="project" value="UniProtKB-ARBA"/>
</dbReference>
<dbReference type="InterPro" id="IPR003445">
    <property type="entry name" value="Cat_transpt"/>
</dbReference>
<feature type="transmembrane region" description="Helical" evidence="8">
    <location>
        <begin position="75"/>
        <end position="97"/>
    </location>
</feature>
<gene>
    <name evidence="9" type="ORF">SAMN05878443_2186</name>
</gene>
<dbReference type="RefSeq" id="WP_081884474.1">
    <property type="nucleotide sequence ID" value="NZ_FSRN01000001.1"/>
</dbReference>
<sequence>MFSKKLRSIPPAAKIAISFIFVIVIGSVLLSLPISNLETSETTYFDNLFTAVSLVCVTGLSTLPIATSFTLFGQIICIILMQIGGLGLMTILATLIMRMGKKMRYSNTIAVKEALNRDELGDFKTYLTSILRYTFVIEGVGMFLLAFRFVPDFGLASGLFVSLFLAVSAFCNAGFDNIGTQSLQEYVHDPLVNLVVTTLIILGGIGFSVWFDVTYNVQSILKNKARGGLKRLYRKLKTHTRLAINMTVALIVIGTVVFLLVEWNNPNSIGSFTVGQKLLASFFQTVTMRTAGFATLDYELVEPFSLLFFIGAMFIGGSPGGAAGGIKTTTFALIALLIVSEIKGQKHVNYAHHTIPFETVRRAIVVVVTFTCFLLAGVSVLMLVEDQPFLFLLFEAVSALGTVGASVNLTPELSHISHVVLMILMFVGRIGPITILLSLSRKSRKTKDQLYAKTTILIG</sequence>
<keyword evidence="4 8" id="KW-0812">Transmembrane</keyword>
<evidence type="ECO:0000256" key="8">
    <source>
        <dbReference type="SAM" id="Phobius"/>
    </source>
</evidence>
<dbReference type="STRING" id="28230.SAMN05878443_2186"/>
<evidence type="ECO:0000256" key="4">
    <source>
        <dbReference type="ARBA" id="ARBA00022692"/>
    </source>
</evidence>
<keyword evidence="2" id="KW-0813">Transport</keyword>
<feature type="transmembrane region" description="Helical" evidence="8">
    <location>
        <begin position="12"/>
        <end position="32"/>
    </location>
</feature>
<dbReference type="GO" id="GO:0005886">
    <property type="term" value="C:plasma membrane"/>
    <property type="evidence" value="ECO:0007669"/>
    <property type="project" value="UniProtKB-SubCell"/>
</dbReference>
<dbReference type="GO" id="GO:0008324">
    <property type="term" value="F:monoatomic cation transmembrane transporter activity"/>
    <property type="evidence" value="ECO:0007669"/>
    <property type="project" value="InterPro"/>
</dbReference>
<dbReference type="Proteomes" id="UP000184758">
    <property type="component" value="Unassembled WGS sequence"/>
</dbReference>
<reference evidence="10" key="1">
    <citation type="submission" date="2016-11" db="EMBL/GenBank/DDBJ databases">
        <authorList>
            <person name="Varghese N."/>
            <person name="Submissions S."/>
        </authorList>
    </citation>
    <scope>NUCLEOTIDE SEQUENCE [LARGE SCALE GENOMIC DNA]</scope>
    <source>
        <strain evidence="10">313</strain>
    </source>
</reference>
<dbReference type="AlphaFoldDB" id="A0A1N6HYV5"/>
<dbReference type="OrthoDB" id="9810952at2"/>
<feature type="transmembrane region" description="Helical" evidence="8">
    <location>
        <begin position="195"/>
        <end position="221"/>
    </location>
</feature>
<feature type="transmembrane region" description="Helical" evidence="8">
    <location>
        <begin position="242"/>
        <end position="261"/>
    </location>
</feature>
<evidence type="ECO:0000256" key="3">
    <source>
        <dbReference type="ARBA" id="ARBA00022475"/>
    </source>
</evidence>
<accession>A0A1N6HYV5</accession>
<evidence type="ECO:0000256" key="7">
    <source>
        <dbReference type="ARBA" id="ARBA00023136"/>
    </source>
</evidence>
<keyword evidence="10" id="KW-1185">Reference proteome</keyword>
<evidence type="ECO:0000256" key="6">
    <source>
        <dbReference type="ARBA" id="ARBA00023065"/>
    </source>
</evidence>
<evidence type="ECO:0000313" key="9">
    <source>
        <dbReference type="EMBL" id="SIO25018.1"/>
    </source>
</evidence>
<dbReference type="EMBL" id="FSRN01000001">
    <property type="protein sequence ID" value="SIO25018.1"/>
    <property type="molecule type" value="Genomic_DNA"/>
</dbReference>
<keyword evidence="3" id="KW-1003">Cell membrane</keyword>
<feature type="transmembrane region" description="Helical" evidence="8">
    <location>
        <begin position="44"/>
        <end position="63"/>
    </location>
</feature>
<comment type="subcellular location">
    <subcellularLocation>
        <location evidence="1">Cell membrane</location>
        <topology evidence="1">Multi-pass membrane protein</topology>
    </subcellularLocation>
</comment>
<feature type="transmembrane region" description="Helical" evidence="8">
    <location>
        <begin position="130"/>
        <end position="147"/>
    </location>
</feature>
<keyword evidence="6" id="KW-0406">Ion transport</keyword>